<evidence type="ECO:0000256" key="6">
    <source>
        <dbReference type="ARBA" id="ARBA00023237"/>
    </source>
</evidence>
<evidence type="ECO:0000256" key="5">
    <source>
        <dbReference type="ARBA" id="ARBA00023136"/>
    </source>
</evidence>
<proteinExistence type="inferred from homology"/>
<protein>
    <submittedName>
        <fullName evidence="10">SusC/RagA family TonB-linked outer membrane protein</fullName>
    </submittedName>
</protein>
<dbReference type="InterPro" id="IPR008969">
    <property type="entry name" value="CarboxyPept-like_regulatory"/>
</dbReference>
<dbReference type="InterPro" id="IPR023997">
    <property type="entry name" value="TonB-dep_OMP_SusC/RagA_CS"/>
</dbReference>
<keyword evidence="3 7" id="KW-1134">Transmembrane beta strand</keyword>
<dbReference type="InterPro" id="IPR023996">
    <property type="entry name" value="TonB-dep_OMP_SusC/RagA"/>
</dbReference>
<comment type="similarity">
    <text evidence="7">Belongs to the TonB-dependent receptor family.</text>
</comment>
<evidence type="ECO:0000256" key="3">
    <source>
        <dbReference type="ARBA" id="ARBA00022452"/>
    </source>
</evidence>
<evidence type="ECO:0000256" key="8">
    <source>
        <dbReference type="SAM" id="MobiDB-lite"/>
    </source>
</evidence>
<comment type="caution">
    <text evidence="10">The sequence shown here is derived from an EMBL/GenBank/DDBJ whole genome shotgun (WGS) entry which is preliminary data.</text>
</comment>
<evidence type="ECO:0000313" key="10">
    <source>
        <dbReference type="EMBL" id="MFD2532867.1"/>
    </source>
</evidence>
<evidence type="ECO:0000256" key="1">
    <source>
        <dbReference type="ARBA" id="ARBA00004571"/>
    </source>
</evidence>
<dbReference type="RefSeq" id="WP_390302085.1">
    <property type="nucleotide sequence ID" value="NZ_JBHULI010000024.1"/>
</dbReference>
<evidence type="ECO:0000259" key="9">
    <source>
        <dbReference type="SMART" id="SM00965"/>
    </source>
</evidence>
<feature type="domain" description="Secretin/TonB short N-terminal" evidence="9">
    <location>
        <begin position="89"/>
        <end position="141"/>
    </location>
</feature>
<dbReference type="Gene3D" id="2.40.170.20">
    <property type="entry name" value="TonB-dependent receptor, beta-barrel domain"/>
    <property type="match status" value="1"/>
</dbReference>
<dbReference type="InterPro" id="IPR012910">
    <property type="entry name" value="Plug_dom"/>
</dbReference>
<dbReference type="PROSITE" id="PS52016">
    <property type="entry name" value="TONB_DEPENDENT_REC_3"/>
    <property type="match status" value="1"/>
</dbReference>
<organism evidence="10 11">
    <name type="scientific">Gracilimonas halophila</name>
    <dbReference type="NCBI Taxonomy" id="1834464"/>
    <lineage>
        <taxon>Bacteria</taxon>
        <taxon>Pseudomonadati</taxon>
        <taxon>Balneolota</taxon>
        <taxon>Balneolia</taxon>
        <taxon>Balneolales</taxon>
        <taxon>Balneolaceae</taxon>
        <taxon>Gracilimonas</taxon>
    </lineage>
</organism>
<dbReference type="SUPFAM" id="SSF56935">
    <property type="entry name" value="Porins"/>
    <property type="match status" value="1"/>
</dbReference>
<keyword evidence="2 7" id="KW-0813">Transport</keyword>
<keyword evidence="6 7" id="KW-0998">Cell outer membrane</keyword>
<evidence type="ECO:0000256" key="2">
    <source>
        <dbReference type="ARBA" id="ARBA00022448"/>
    </source>
</evidence>
<dbReference type="SMART" id="SM00965">
    <property type="entry name" value="STN"/>
    <property type="match status" value="1"/>
</dbReference>
<evidence type="ECO:0000313" key="11">
    <source>
        <dbReference type="Proteomes" id="UP001597460"/>
    </source>
</evidence>
<dbReference type="EMBL" id="JBHULI010000024">
    <property type="protein sequence ID" value="MFD2532867.1"/>
    <property type="molecule type" value="Genomic_DNA"/>
</dbReference>
<feature type="region of interest" description="Disordered" evidence="8">
    <location>
        <begin position="1081"/>
        <end position="1105"/>
    </location>
</feature>
<reference evidence="11" key="1">
    <citation type="journal article" date="2019" name="Int. J. Syst. Evol. Microbiol.">
        <title>The Global Catalogue of Microorganisms (GCM) 10K type strain sequencing project: providing services to taxonomists for standard genome sequencing and annotation.</title>
        <authorList>
            <consortium name="The Broad Institute Genomics Platform"/>
            <consortium name="The Broad Institute Genome Sequencing Center for Infectious Disease"/>
            <person name="Wu L."/>
            <person name="Ma J."/>
        </authorList>
    </citation>
    <scope>NUCLEOTIDE SEQUENCE [LARGE SCALE GENOMIC DNA]</scope>
    <source>
        <strain evidence="11">KCTC 52042</strain>
    </source>
</reference>
<keyword evidence="5 7" id="KW-0472">Membrane</keyword>
<dbReference type="InterPro" id="IPR039426">
    <property type="entry name" value="TonB-dep_rcpt-like"/>
</dbReference>
<accession>A0ABW5JLI2</accession>
<dbReference type="NCBIfam" id="TIGR04056">
    <property type="entry name" value="OMP_RagA_SusC"/>
    <property type="match status" value="1"/>
</dbReference>
<sequence>MRTFVTKTVRIAISYMLLGIVVLHFGNTTNAKAQLITSLSNSVQTISSQYYSVKLYSNSIPELRKKITLNEENVPLGDVLKSISDKSKLGIALNSDLEALSKTISVNLTDVSVSDALQYVLLDSGYEAVVSNTREIMLIESRSAMNEIDQMEKDVSGVVRDSQTGETLPAVNVSVEGTNIGTATNADGEFELTVPDDSEILVFRFVGYKTQEVLIGDQDYFEVDLVYDLVQFEDVVVVGYGTQQRTEVTGSVTSIRTEEINNIPVSSFENALQGRMAGVNVAESTGEPGSSPQILIRGTGSISAGNDPLYVVDGVPISNSNNLQANIGSQRASFQPPKANPLATINPRDIESIEVLKDASAAAIYGSRGSNGVVLITTKKGSTGAPQVSFNSYIGSSSIFNQPDMMNAEELIAYTKDSRNNNYLQDIELGDAPANPNYDPDTNAGRPNVGNYLIPEQYVAWDGTDTDWLDLIFSPAVMQNYDLSIGGGTDITRYFLSAGYLNQEGVLDGSAFDRYTLKLNLTQDLSDRITVGTAINAALTQHDRLPANAPYFGSPPGIVYSAMVHSPVVAPYNPDGTINQLNNQSYLGGGTTSASNPLAIMEFISEDIKNNRVFGNFYGDYNVNENLTFKSLIGYDLNNFKQSFYRGTEFLYRTQTSPQPYAQSSSGDSFNWLWENTLNYVKSFGEDHSLNAVVGYTAQKQTDNRTVIVAQDFTDDQVTTVNGGIITGGDEIKEEWSLVSSLARVNYVYKDRYLFTGTVRADRSSRFGSENQTGVFPSFSLGWRATQEPFMADIEAINELKFRGSYGVTGNFEIPNYGSIGLLGEANYPFSGSENIGVAPRTIGNDELTWETTYQVNLGIDYAFLDSRIYGSFDVYESTTEDLLLMVNIPASTGFETALTNIGEVENRGIEFAITSRNFSGEFQWATDFNIAANRNKVLKLGPEGDPILSSGAAGNRHITRIGDPIGSYYGYVVDGIYQNQADIDNAPDDMMAPAPRPGDFRFKDVNNDGIINEEDRTVIGSYHPDYTYGITNRFNYKGVDLSIFIQGVQGRDVLNLTSRHLLNGEANFNSYAALNDRWISESQPGNGEHPRADRNSANHGNNNRISSYQVQDGSYLKIKNITLGYTLPASWVEGLFSSARLYASATNVAMFTDYIGFNPEVSLQTNSLTPGEDYGAYPLSRTFQFGINLDF</sequence>
<dbReference type="Proteomes" id="UP001597460">
    <property type="component" value="Unassembled WGS sequence"/>
</dbReference>
<gene>
    <name evidence="10" type="ORF">ACFSVN_10455</name>
</gene>
<dbReference type="InterPro" id="IPR037066">
    <property type="entry name" value="Plug_dom_sf"/>
</dbReference>
<dbReference type="Pfam" id="PF07715">
    <property type="entry name" value="Plug"/>
    <property type="match status" value="1"/>
</dbReference>
<keyword evidence="11" id="KW-1185">Reference proteome</keyword>
<evidence type="ECO:0000256" key="7">
    <source>
        <dbReference type="PROSITE-ProRule" id="PRU01360"/>
    </source>
</evidence>
<evidence type="ECO:0000256" key="4">
    <source>
        <dbReference type="ARBA" id="ARBA00022692"/>
    </source>
</evidence>
<comment type="subcellular location">
    <subcellularLocation>
        <location evidence="1 7">Cell outer membrane</location>
        <topology evidence="1 7">Multi-pass membrane protein</topology>
    </subcellularLocation>
</comment>
<dbReference type="Gene3D" id="2.60.40.1120">
    <property type="entry name" value="Carboxypeptidase-like, regulatory domain"/>
    <property type="match status" value="1"/>
</dbReference>
<dbReference type="SUPFAM" id="SSF49464">
    <property type="entry name" value="Carboxypeptidase regulatory domain-like"/>
    <property type="match status" value="1"/>
</dbReference>
<dbReference type="Gene3D" id="2.170.130.10">
    <property type="entry name" value="TonB-dependent receptor, plug domain"/>
    <property type="match status" value="1"/>
</dbReference>
<dbReference type="InterPro" id="IPR036942">
    <property type="entry name" value="Beta-barrel_TonB_sf"/>
</dbReference>
<dbReference type="NCBIfam" id="TIGR04057">
    <property type="entry name" value="SusC_RagA_signa"/>
    <property type="match status" value="1"/>
</dbReference>
<dbReference type="Pfam" id="PF13715">
    <property type="entry name" value="CarbopepD_reg_2"/>
    <property type="match status" value="1"/>
</dbReference>
<dbReference type="InterPro" id="IPR011662">
    <property type="entry name" value="Secretin/TonB_short_N"/>
</dbReference>
<keyword evidence="4 7" id="KW-0812">Transmembrane</keyword>
<name>A0ABW5JLI2_9BACT</name>